<evidence type="ECO:0000256" key="4">
    <source>
        <dbReference type="ARBA" id="ARBA00022679"/>
    </source>
</evidence>
<comment type="subcellular location">
    <subcellularLocation>
        <location evidence="2">Membrane</location>
        <topology evidence="2">Multi-pass membrane protein</topology>
    </subcellularLocation>
</comment>
<dbReference type="Gene3D" id="1.10.357.140">
    <property type="entry name" value="UbiA prenyltransferase"/>
    <property type="match status" value="1"/>
</dbReference>
<dbReference type="Pfam" id="PF01040">
    <property type="entry name" value="UbiA"/>
    <property type="match status" value="1"/>
</dbReference>
<dbReference type="Proteomes" id="UP000295252">
    <property type="component" value="Unassembled WGS sequence"/>
</dbReference>
<keyword evidence="5 8" id="KW-0812">Transmembrane</keyword>
<feature type="non-terminal residue" evidence="9">
    <location>
        <position position="1"/>
    </location>
</feature>
<dbReference type="EMBL" id="HG746653">
    <property type="protein sequence ID" value="CDP21898.1"/>
    <property type="molecule type" value="Genomic_DNA"/>
</dbReference>
<evidence type="ECO:0000313" key="10">
    <source>
        <dbReference type="Proteomes" id="UP000295252"/>
    </source>
</evidence>
<feature type="transmembrane region" description="Helical" evidence="8">
    <location>
        <begin position="219"/>
        <end position="239"/>
    </location>
</feature>
<keyword evidence="7 8" id="KW-0472">Membrane</keyword>
<comment type="cofactor">
    <cofactor evidence="1">
        <name>Mg(2+)</name>
        <dbReference type="ChEBI" id="CHEBI:18420"/>
    </cofactor>
</comment>
<dbReference type="PhylomeDB" id="A0A068VQ85"/>
<evidence type="ECO:0000256" key="1">
    <source>
        <dbReference type="ARBA" id="ARBA00001946"/>
    </source>
</evidence>
<keyword evidence="10" id="KW-1185">Reference proteome</keyword>
<protein>
    <submittedName>
        <fullName evidence="9">DH200=94 genomic scaffold, scaffold_7569</fullName>
    </submittedName>
</protein>
<proteinExistence type="inferred from homology"/>
<accession>A0A068VQ85</accession>
<keyword evidence="4" id="KW-0808">Transferase</keyword>
<comment type="similarity">
    <text evidence="3">Belongs to the UbiA prenyltransferase family.</text>
</comment>
<name>A0A068VQ85_COFCA</name>
<dbReference type="PANTHER" id="PTHR11048">
    <property type="entry name" value="PRENYLTRANSFERASES"/>
    <property type="match status" value="1"/>
</dbReference>
<dbReference type="GO" id="GO:0016765">
    <property type="term" value="F:transferase activity, transferring alkyl or aryl (other than methyl) groups"/>
    <property type="evidence" value="ECO:0007669"/>
    <property type="project" value="InterPro"/>
</dbReference>
<evidence type="ECO:0000256" key="6">
    <source>
        <dbReference type="ARBA" id="ARBA00022989"/>
    </source>
</evidence>
<dbReference type="STRING" id="49390.A0A068VQ85"/>
<keyword evidence="6 8" id="KW-1133">Transmembrane helix</keyword>
<evidence type="ECO:0000313" key="9">
    <source>
        <dbReference type="EMBL" id="CDP21898.1"/>
    </source>
</evidence>
<dbReference type="AlphaFoldDB" id="A0A068VQ85"/>
<evidence type="ECO:0000256" key="5">
    <source>
        <dbReference type="ARBA" id="ARBA00022692"/>
    </source>
</evidence>
<evidence type="ECO:0000256" key="7">
    <source>
        <dbReference type="ARBA" id="ARBA00023136"/>
    </source>
</evidence>
<dbReference type="PANTHER" id="PTHR11048:SF28">
    <property type="entry name" value="4-HYDROXYBENZOATE POLYPRENYLTRANSFERASE, MITOCHONDRIAL"/>
    <property type="match status" value="1"/>
</dbReference>
<dbReference type="InParanoid" id="A0A068VQ85"/>
<reference evidence="10" key="1">
    <citation type="journal article" date="2014" name="Science">
        <title>The coffee genome provides insight into the convergent evolution of caffeine biosynthesis.</title>
        <authorList>
            <person name="Denoeud F."/>
            <person name="Carretero-Paulet L."/>
            <person name="Dereeper A."/>
            <person name="Droc G."/>
            <person name="Guyot R."/>
            <person name="Pietrella M."/>
            <person name="Zheng C."/>
            <person name="Alberti A."/>
            <person name="Anthony F."/>
            <person name="Aprea G."/>
            <person name="Aury J.M."/>
            <person name="Bento P."/>
            <person name="Bernard M."/>
            <person name="Bocs S."/>
            <person name="Campa C."/>
            <person name="Cenci A."/>
            <person name="Combes M.C."/>
            <person name="Crouzillat D."/>
            <person name="Da Silva C."/>
            <person name="Daddiego L."/>
            <person name="De Bellis F."/>
            <person name="Dussert S."/>
            <person name="Garsmeur O."/>
            <person name="Gayraud T."/>
            <person name="Guignon V."/>
            <person name="Jahn K."/>
            <person name="Jamilloux V."/>
            <person name="Joet T."/>
            <person name="Labadie K."/>
            <person name="Lan T."/>
            <person name="Leclercq J."/>
            <person name="Lepelley M."/>
            <person name="Leroy T."/>
            <person name="Li L.T."/>
            <person name="Librado P."/>
            <person name="Lopez L."/>
            <person name="Munoz A."/>
            <person name="Noel B."/>
            <person name="Pallavicini A."/>
            <person name="Perrotta G."/>
            <person name="Poncet V."/>
            <person name="Pot D."/>
            <person name="Priyono X."/>
            <person name="Rigoreau M."/>
            <person name="Rouard M."/>
            <person name="Rozas J."/>
            <person name="Tranchant-Dubreuil C."/>
            <person name="VanBuren R."/>
            <person name="Zhang Q."/>
            <person name="Andrade A.C."/>
            <person name="Argout X."/>
            <person name="Bertrand B."/>
            <person name="de Kochko A."/>
            <person name="Graziosi G."/>
            <person name="Henry R.J."/>
            <person name="Jayarama X."/>
            <person name="Ming R."/>
            <person name="Nagai C."/>
            <person name="Rounsley S."/>
            <person name="Sankoff D."/>
            <person name="Giuliano G."/>
            <person name="Albert V.A."/>
            <person name="Wincker P."/>
            <person name="Lashermes P."/>
        </authorList>
    </citation>
    <scope>NUCLEOTIDE SEQUENCE [LARGE SCALE GENOMIC DNA]</scope>
    <source>
        <strain evidence="10">cv. DH200-94</strain>
    </source>
</reference>
<feature type="transmembrane region" description="Helical" evidence="8">
    <location>
        <begin position="186"/>
        <end position="213"/>
    </location>
</feature>
<organism evidence="9 10">
    <name type="scientific">Coffea canephora</name>
    <name type="common">Robusta coffee</name>
    <dbReference type="NCBI Taxonomy" id="49390"/>
    <lineage>
        <taxon>Eukaryota</taxon>
        <taxon>Viridiplantae</taxon>
        <taxon>Streptophyta</taxon>
        <taxon>Embryophyta</taxon>
        <taxon>Tracheophyta</taxon>
        <taxon>Spermatophyta</taxon>
        <taxon>Magnoliopsida</taxon>
        <taxon>eudicotyledons</taxon>
        <taxon>Gunneridae</taxon>
        <taxon>Pentapetalae</taxon>
        <taxon>asterids</taxon>
        <taxon>lamiids</taxon>
        <taxon>Gentianales</taxon>
        <taxon>Rubiaceae</taxon>
        <taxon>Ixoroideae</taxon>
        <taxon>Gardenieae complex</taxon>
        <taxon>Bertiereae - Coffeeae clade</taxon>
        <taxon>Coffeeae</taxon>
        <taxon>Coffea</taxon>
    </lineage>
</organism>
<evidence type="ECO:0000256" key="2">
    <source>
        <dbReference type="ARBA" id="ARBA00004141"/>
    </source>
</evidence>
<evidence type="ECO:0000256" key="8">
    <source>
        <dbReference type="SAM" id="Phobius"/>
    </source>
</evidence>
<dbReference type="Gramene" id="CDP21898">
    <property type="protein sequence ID" value="CDP21898"/>
    <property type="gene ID" value="GSCOC_T00008308001"/>
</dbReference>
<dbReference type="InterPro" id="IPR000537">
    <property type="entry name" value="UbiA_prenyltransferase"/>
</dbReference>
<dbReference type="GO" id="GO:0006744">
    <property type="term" value="P:ubiquinone biosynthetic process"/>
    <property type="evidence" value="ECO:0007669"/>
    <property type="project" value="TreeGrafter"/>
</dbReference>
<evidence type="ECO:0000256" key="3">
    <source>
        <dbReference type="ARBA" id="ARBA00005985"/>
    </source>
</evidence>
<gene>
    <name evidence="9" type="ORF">GSCOC_T00008308001</name>
</gene>
<dbReference type="GO" id="GO:0005886">
    <property type="term" value="C:plasma membrane"/>
    <property type="evidence" value="ECO:0007669"/>
    <property type="project" value="TreeGrafter"/>
</dbReference>
<dbReference type="InterPro" id="IPR039653">
    <property type="entry name" value="Prenyltransferase"/>
</dbReference>
<feature type="transmembrane region" description="Helical" evidence="8">
    <location>
        <begin position="148"/>
        <end position="165"/>
    </location>
</feature>
<sequence length="254" mass="28285">PVRPFESRPFHVTGPINGPVFKTLLQTGRKWPKLPSLWLPLTVVPCTILENSSASFRRSSVKHIKFLGRGCCNLPIRDPHFSASAKSLERGEGGQPVPPPWIEAIFPEQGQPYAYLVRLDEPVGTFLFAWPCMWSLAFTANAGTLTDLKMLAFFFFVSFMSRNIACTINDYFDKDFDSQRTKGRRLASGAIAGFQALLFLAIQLLLGYGVLLAVNKLRFVPPLPCSPILITLICVPYYLHSSHTKIAILSSSHT</sequence>
<dbReference type="InterPro" id="IPR044878">
    <property type="entry name" value="UbiA_sf"/>
</dbReference>